<proteinExistence type="predicted"/>
<evidence type="ECO:0000313" key="3">
    <source>
        <dbReference type="EMBL" id="TCQ02069.1"/>
    </source>
</evidence>
<evidence type="ECO:0008006" key="5">
    <source>
        <dbReference type="Google" id="ProtNLM"/>
    </source>
</evidence>
<keyword evidence="4" id="KW-1185">Reference proteome</keyword>
<feature type="transmembrane region" description="Helical" evidence="2">
    <location>
        <begin position="12"/>
        <end position="32"/>
    </location>
</feature>
<gene>
    <name evidence="3" type="ORF">EDD79_101942</name>
</gene>
<reference evidence="3 4" key="1">
    <citation type="submission" date="2019-03" db="EMBL/GenBank/DDBJ databases">
        <title>Genomic Encyclopedia of Type Strains, Phase IV (KMG-IV): sequencing the most valuable type-strain genomes for metagenomic binning, comparative biology and taxonomic classification.</title>
        <authorList>
            <person name="Goeker M."/>
        </authorList>
    </citation>
    <scope>NUCLEOTIDE SEQUENCE [LARGE SCALE GENOMIC DNA]</scope>
    <source>
        <strain evidence="3 4">DSM 100013</strain>
    </source>
</reference>
<accession>A0A4R2TWQ4</accession>
<dbReference type="EMBL" id="SLYC01000019">
    <property type="protein sequence ID" value="TCQ02069.1"/>
    <property type="molecule type" value="Genomic_DNA"/>
</dbReference>
<comment type="caution">
    <text evidence="3">The sequence shown here is derived from an EMBL/GenBank/DDBJ whole genome shotgun (WGS) entry which is preliminary data.</text>
</comment>
<evidence type="ECO:0000313" key="4">
    <source>
        <dbReference type="Proteomes" id="UP000295504"/>
    </source>
</evidence>
<keyword evidence="2" id="KW-0812">Transmembrane</keyword>
<keyword evidence="2" id="KW-0472">Membrane</keyword>
<dbReference type="Proteomes" id="UP000295504">
    <property type="component" value="Unassembled WGS sequence"/>
</dbReference>
<keyword evidence="2" id="KW-1133">Transmembrane helix</keyword>
<dbReference type="OrthoDB" id="1708369at2"/>
<dbReference type="RefSeq" id="WP_132848612.1">
    <property type="nucleotide sequence ID" value="NZ_CP058648.1"/>
</dbReference>
<feature type="region of interest" description="Disordered" evidence="1">
    <location>
        <begin position="72"/>
        <end position="100"/>
    </location>
</feature>
<evidence type="ECO:0000256" key="2">
    <source>
        <dbReference type="SAM" id="Phobius"/>
    </source>
</evidence>
<dbReference type="AlphaFoldDB" id="A0A4R2TWQ4"/>
<sequence length="174" mass="19534">MEKLKDFIHDYTDIILAVVIAISMFFVVNWHLGSWLPTSNTVIAANTNNYNQSNSTKENEKVDNEKEIVEEEKEEIEEKKEEVTVPEPTTPTTPTPPADNGIIVVDNIKITIPDGSTGQAIGRLLKEHGLIEEVSHFIVEAERLKLTSRLRSGTFQIPENASIELIVKIIANQR</sequence>
<feature type="compositionally biased region" description="Pro residues" evidence="1">
    <location>
        <begin position="88"/>
        <end position="97"/>
    </location>
</feature>
<dbReference type="Gene3D" id="3.30.1490.480">
    <property type="entry name" value="Endolytic murein transglycosylase"/>
    <property type="match status" value="1"/>
</dbReference>
<name>A0A4R2TWQ4_9FIRM</name>
<protein>
    <recommendedName>
        <fullName evidence="5">YceG-like family protein</fullName>
    </recommendedName>
</protein>
<organism evidence="3 4">
    <name type="scientific">Serpentinicella alkaliphila</name>
    <dbReference type="NCBI Taxonomy" id="1734049"/>
    <lineage>
        <taxon>Bacteria</taxon>
        <taxon>Bacillati</taxon>
        <taxon>Bacillota</taxon>
        <taxon>Clostridia</taxon>
        <taxon>Peptostreptococcales</taxon>
        <taxon>Natronincolaceae</taxon>
        <taxon>Serpentinicella</taxon>
    </lineage>
</organism>
<evidence type="ECO:0000256" key="1">
    <source>
        <dbReference type="SAM" id="MobiDB-lite"/>
    </source>
</evidence>